<dbReference type="GO" id="GO:0003676">
    <property type="term" value="F:nucleic acid binding"/>
    <property type="evidence" value="ECO:0007669"/>
    <property type="project" value="InterPro"/>
</dbReference>
<dbReference type="Pfam" id="PF13456">
    <property type="entry name" value="RVT_3"/>
    <property type="match status" value="1"/>
</dbReference>
<evidence type="ECO:0000313" key="2">
    <source>
        <dbReference type="EMBL" id="SPC79227.1"/>
    </source>
</evidence>
<dbReference type="PANTHER" id="PTHR33116">
    <property type="entry name" value="REVERSE TRANSCRIPTASE ZINC-BINDING DOMAIN-CONTAINING PROTEIN-RELATED-RELATED"/>
    <property type="match status" value="1"/>
</dbReference>
<proteinExistence type="predicted"/>
<gene>
    <name evidence="2" type="ORF">FSB_LOCUS7109</name>
</gene>
<dbReference type="Pfam" id="PF13966">
    <property type="entry name" value="zf-RVT"/>
    <property type="match status" value="1"/>
</dbReference>
<evidence type="ECO:0000259" key="1">
    <source>
        <dbReference type="PROSITE" id="PS50878"/>
    </source>
</evidence>
<dbReference type="SUPFAM" id="SSF56672">
    <property type="entry name" value="DNA/RNA polymerases"/>
    <property type="match status" value="1"/>
</dbReference>
<dbReference type="Pfam" id="PF00078">
    <property type="entry name" value="RVT_1"/>
    <property type="match status" value="1"/>
</dbReference>
<dbReference type="PANTHER" id="PTHR33116:SF86">
    <property type="entry name" value="REVERSE TRANSCRIPTASE DOMAIN-CONTAINING PROTEIN"/>
    <property type="match status" value="1"/>
</dbReference>
<dbReference type="EMBL" id="OIVN01000375">
    <property type="protein sequence ID" value="SPC79227.1"/>
    <property type="molecule type" value="Genomic_DNA"/>
</dbReference>
<name>A0A2N9EK17_FAGSY</name>
<dbReference type="InterPro" id="IPR002156">
    <property type="entry name" value="RNaseH_domain"/>
</dbReference>
<dbReference type="InterPro" id="IPR000477">
    <property type="entry name" value="RT_dom"/>
</dbReference>
<reference evidence="2" key="1">
    <citation type="submission" date="2018-02" db="EMBL/GenBank/DDBJ databases">
        <authorList>
            <person name="Cohen D.B."/>
            <person name="Kent A.D."/>
        </authorList>
    </citation>
    <scope>NUCLEOTIDE SEQUENCE</scope>
</reference>
<dbReference type="CDD" id="cd01650">
    <property type="entry name" value="RT_nLTR_like"/>
    <property type="match status" value="1"/>
</dbReference>
<dbReference type="InterPro" id="IPR026960">
    <property type="entry name" value="RVT-Znf"/>
</dbReference>
<organism evidence="2">
    <name type="scientific">Fagus sylvatica</name>
    <name type="common">Beechnut</name>
    <dbReference type="NCBI Taxonomy" id="28930"/>
    <lineage>
        <taxon>Eukaryota</taxon>
        <taxon>Viridiplantae</taxon>
        <taxon>Streptophyta</taxon>
        <taxon>Embryophyta</taxon>
        <taxon>Tracheophyta</taxon>
        <taxon>Spermatophyta</taxon>
        <taxon>Magnoliopsida</taxon>
        <taxon>eudicotyledons</taxon>
        <taxon>Gunneridae</taxon>
        <taxon>Pentapetalae</taxon>
        <taxon>rosids</taxon>
        <taxon>fabids</taxon>
        <taxon>Fagales</taxon>
        <taxon>Fagaceae</taxon>
        <taxon>Fagus</taxon>
    </lineage>
</organism>
<protein>
    <recommendedName>
        <fullName evidence="1">Reverse transcriptase domain-containing protein</fullName>
    </recommendedName>
</protein>
<dbReference type="GO" id="GO:0004523">
    <property type="term" value="F:RNA-DNA hybrid ribonuclease activity"/>
    <property type="evidence" value="ECO:0007669"/>
    <property type="project" value="InterPro"/>
</dbReference>
<sequence>MHPTKAPGPDGMSALFFQKYWHIVGNDVLTAVLDCLRSGHILKSLNSTNIALIPKVGKAESLSQFRPISLCNVVYKIISKVLANRMKSILSVVISDYQSAFVPERLITDNILIAFEVMHYLNTKRQGKTAHMAAKLDMSKAYDRVEWNYLQAVMLKMGFESRWVNLIMECLSTVNYSVLINGEPHGYIRPSRGLRQGDPLSPYLFLICAEGLSALFRAAERERRLCALQSDSMALKEILHNYEMASGQQLNFEKSAFFFSKNTPQQIKEDISTILGTSLTSNFGKYLGLPPLIGRKKRQAFEENKTRIWKRLQGWKGKLLSQAGREVLIKAVAYAIPTYAMSCFKIPETLCSEIQALTSRFWWGQRGDERKIHWIKWEKLSRHKQLGGIGFRDLCLFNQAMLEKQGWRLLTNTHSLIHQVLKAKYFPQSSFMDAGIPRHSSYTWRSIASSRHVLEDGLRWRIGDGSMVKIWQDKWLPIPTTYKVVSPCSILPHDARVEALIHPHSPSWNHQLIDEIFLPHEADTIKALPLKHSLPRDSWCWVGISRGDFTVQSAYHMLKEKELAKDGSSSSNPARSQQIWKLIWKLGVQPKIKNFLWRACSNILPTGTKLFDRKILSTYSCTFCQEEAETVIHILWSCPHAREARQLSGLPWSTLPHNPSSIIDLLEDAAKLFTREEITLFSIILWKIWGLRNALNFGTQHLSIPAMVQEAAQYAAFAASASEEEPIYSNPAPQRWKPPAYGHSKINFAIIPCKQTSSVGFGLIIRDWEGFVLATMEDRLNFHSHPAFNQARGLLKVLNFCLDTGFWQIEIDCEDHTLVSLLHERPHIRAEIGLLVDEIVELIRNFQFVFCNHVPKGCNLLACALASDALAKAGPSICY</sequence>
<dbReference type="InterPro" id="IPR043502">
    <property type="entry name" value="DNA/RNA_pol_sf"/>
</dbReference>
<dbReference type="AlphaFoldDB" id="A0A2N9EK17"/>
<dbReference type="PROSITE" id="PS50878">
    <property type="entry name" value="RT_POL"/>
    <property type="match status" value="1"/>
</dbReference>
<feature type="domain" description="Reverse transcriptase" evidence="1">
    <location>
        <begin position="34"/>
        <end position="279"/>
    </location>
</feature>
<accession>A0A2N9EK17</accession>